<protein>
    <recommendedName>
        <fullName evidence="12">Taste receptor type 2</fullName>
    </recommendedName>
</protein>
<keyword evidence="7 12" id="KW-0297">G-protein coupled receptor</keyword>
<keyword evidence="8 12" id="KW-0472">Membrane</keyword>
<keyword evidence="9 12" id="KW-0675">Receptor</keyword>
<evidence type="ECO:0000256" key="13">
    <source>
        <dbReference type="SAM" id="Phobius"/>
    </source>
</evidence>
<name>A0A7N8YCB9_9TELE</name>
<dbReference type="Ensembl" id="ENSMAMT00000066439.1">
    <property type="protein sequence ID" value="ENSMAMP00000063496.1"/>
    <property type="gene ID" value="ENSMAMG00000026411.1"/>
</dbReference>
<feature type="transmembrane region" description="Helical" evidence="13">
    <location>
        <begin position="259"/>
        <end position="278"/>
    </location>
</feature>
<evidence type="ECO:0000256" key="3">
    <source>
        <dbReference type="ARBA" id="ARBA00022480"/>
    </source>
</evidence>
<evidence type="ECO:0000313" key="14">
    <source>
        <dbReference type="Ensembl" id="ENSMAMP00000063496.1"/>
    </source>
</evidence>
<feature type="transmembrane region" description="Helical" evidence="13">
    <location>
        <begin position="97"/>
        <end position="116"/>
    </location>
</feature>
<evidence type="ECO:0000256" key="4">
    <source>
        <dbReference type="ARBA" id="ARBA00022606"/>
    </source>
</evidence>
<comment type="subcellular location">
    <subcellularLocation>
        <location evidence="1 12">Membrane</location>
        <topology evidence="1 12">Multi-pass membrane protein</topology>
    </subcellularLocation>
</comment>
<dbReference type="InterPro" id="IPR007960">
    <property type="entry name" value="TAS2R"/>
</dbReference>
<keyword evidence="4 12" id="KW-0716">Sensory transduction</keyword>
<feature type="transmembrane region" description="Helical" evidence="13">
    <location>
        <begin position="284"/>
        <end position="305"/>
    </location>
</feature>
<keyword evidence="15" id="KW-1185">Reference proteome</keyword>
<dbReference type="InParanoid" id="A0A7N8YCB9"/>
<dbReference type="Proteomes" id="UP000261640">
    <property type="component" value="Unplaced"/>
</dbReference>
<accession>A0A7N8YCB9</accession>
<evidence type="ECO:0000256" key="12">
    <source>
        <dbReference type="RuleBase" id="RU004424"/>
    </source>
</evidence>
<dbReference type="GO" id="GO:0033038">
    <property type="term" value="F:bitter taste receptor activity"/>
    <property type="evidence" value="ECO:0007669"/>
    <property type="project" value="InterPro"/>
</dbReference>
<keyword evidence="6 13" id="KW-1133">Transmembrane helix</keyword>
<dbReference type="GO" id="GO:0016020">
    <property type="term" value="C:membrane"/>
    <property type="evidence" value="ECO:0007669"/>
    <property type="project" value="UniProtKB-SubCell"/>
</dbReference>
<evidence type="ECO:0000256" key="5">
    <source>
        <dbReference type="ARBA" id="ARBA00022692"/>
    </source>
</evidence>
<evidence type="ECO:0000256" key="11">
    <source>
        <dbReference type="RuleBase" id="RU004423"/>
    </source>
</evidence>
<evidence type="ECO:0000256" key="9">
    <source>
        <dbReference type="ARBA" id="ARBA00023170"/>
    </source>
</evidence>
<feature type="transmembrane region" description="Helical" evidence="13">
    <location>
        <begin position="37"/>
        <end position="57"/>
    </location>
</feature>
<organism evidence="14 15">
    <name type="scientific">Mastacembelus armatus</name>
    <name type="common">zig-zag eel</name>
    <dbReference type="NCBI Taxonomy" id="205130"/>
    <lineage>
        <taxon>Eukaryota</taxon>
        <taxon>Metazoa</taxon>
        <taxon>Chordata</taxon>
        <taxon>Craniata</taxon>
        <taxon>Vertebrata</taxon>
        <taxon>Euteleostomi</taxon>
        <taxon>Actinopterygii</taxon>
        <taxon>Neopterygii</taxon>
        <taxon>Teleostei</taxon>
        <taxon>Neoteleostei</taxon>
        <taxon>Acanthomorphata</taxon>
        <taxon>Anabantaria</taxon>
        <taxon>Synbranchiformes</taxon>
        <taxon>Mastacembelidae</taxon>
        <taxon>Mastacembelus</taxon>
    </lineage>
</organism>
<dbReference type="PANTHER" id="PTHR11394:SF47">
    <property type="entry name" value="TASTE RECEPTOR TYPE 2 MEMBER 40"/>
    <property type="match status" value="1"/>
</dbReference>
<evidence type="ECO:0000256" key="10">
    <source>
        <dbReference type="ARBA" id="ARBA00023224"/>
    </source>
</evidence>
<keyword evidence="3 12" id="KW-0919">Taste</keyword>
<sequence>MTFSSFSMAHYLHRQMRSLAQSGNSFSTSRIQSQIRVTTSGITQGVLYFLFDIFYFFDSFTYLLLGTLICCTVTYLMSVCVMFFCGLLSENYELSQITFLLSVCSVSTSMTSSAWLNFFYYTQIVPAQKAIFIWIKKNIKSIIYTVWLAERIYSLVDFTAMVLDILIVNVFESSNNLTVHYDILLRESSERLTDFTLVMIFIVKAHFFFCLCVMVMSSGSTTLYLCRHMRHMIANGQPLFCPRFSSQVRVTITGILQGVLYGFCAVWSVYVFFSISFVSQYTNFTIINLYMLGTTFNLGAGQAVFRFMKNSGESTKLPIFTSVYHSCS</sequence>
<proteinExistence type="inferred from homology"/>
<dbReference type="GeneTree" id="ENSGT00530000065251"/>
<feature type="transmembrane region" description="Helical" evidence="13">
    <location>
        <begin position="63"/>
        <end position="85"/>
    </location>
</feature>
<dbReference type="GO" id="GO:0004930">
    <property type="term" value="F:G protein-coupled receptor activity"/>
    <property type="evidence" value="ECO:0007669"/>
    <property type="project" value="UniProtKB-KW"/>
</dbReference>
<keyword evidence="10 12" id="KW-0807">Transducer</keyword>
<reference evidence="14" key="2">
    <citation type="submission" date="2025-09" db="UniProtKB">
        <authorList>
            <consortium name="Ensembl"/>
        </authorList>
    </citation>
    <scope>IDENTIFICATION</scope>
</reference>
<evidence type="ECO:0000256" key="8">
    <source>
        <dbReference type="ARBA" id="ARBA00023136"/>
    </source>
</evidence>
<evidence type="ECO:0000256" key="7">
    <source>
        <dbReference type="ARBA" id="ARBA00023040"/>
    </source>
</evidence>
<evidence type="ECO:0000256" key="6">
    <source>
        <dbReference type="ARBA" id="ARBA00022989"/>
    </source>
</evidence>
<evidence type="ECO:0000256" key="1">
    <source>
        <dbReference type="ARBA" id="ARBA00004141"/>
    </source>
</evidence>
<dbReference type="AlphaFoldDB" id="A0A7N8YCB9"/>
<comment type="similarity">
    <text evidence="2 11">Belongs to the G-protein coupled receptor T2R family.</text>
</comment>
<dbReference type="PANTHER" id="PTHR11394">
    <property type="entry name" value="TASTE RECEPTOR TYPE 2"/>
    <property type="match status" value="1"/>
</dbReference>
<feature type="transmembrane region" description="Helical" evidence="13">
    <location>
        <begin position="195"/>
        <end position="225"/>
    </location>
</feature>
<dbReference type="Pfam" id="PF05296">
    <property type="entry name" value="TAS2R"/>
    <property type="match status" value="1"/>
</dbReference>
<evidence type="ECO:0000313" key="15">
    <source>
        <dbReference type="Proteomes" id="UP000261640"/>
    </source>
</evidence>
<keyword evidence="5 12" id="KW-0812">Transmembrane</keyword>
<reference evidence="14" key="1">
    <citation type="submission" date="2025-08" db="UniProtKB">
        <authorList>
            <consortium name="Ensembl"/>
        </authorList>
    </citation>
    <scope>IDENTIFICATION</scope>
</reference>
<evidence type="ECO:0000256" key="2">
    <source>
        <dbReference type="ARBA" id="ARBA00007376"/>
    </source>
</evidence>